<evidence type="ECO:0000259" key="18">
    <source>
        <dbReference type="Pfam" id="PF04815"/>
    </source>
</evidence>
<accession>A0A078GAD1</accession>
<evidence type="ECO:0000256" key="3">
    <source>
        <dbReference type="ARBA" id="ARBA00021212"/>
    </source>
</evidence>
<evidence type="ECO:0000259" key="15">
    <source>
        <dbReference type="Pfam" id="PF00626"/>
    </source>
</evidence>
<dbReference type="SUPFAM" id="SSF81995">
    <property type="entry name" value="beta-sandwich domain of Sec23/24"/>
    <property type="match status" value="1"/>
</dbReference>
<dbReference type="SUPFAM" id="SSF53300">
    <property type="entry name" value="vWA-like"/>
    <property type="match status" value="1"/>
</dbReference>
<dbReference type="Pfam" id="PF08033">
    <property type="entry name" value="Sec23_BS"/>
    <property type="match status" value="1"/>
</dbReference>
<name>A0A078GAD1_BRANA</name>
<dbReference type="EMBL" id="HG994360">
    <property type="protein sequence ID" value="CAF2091621.1"/>
    <property type="molecule type" value="Genomic_DNA"/>
</dbReference>
<dbReference type="PANTHER" id="PTHR11141">
    <property type="entry name" value="PROTEIN TRANSPORT PROTEIN SEC23"/>
    <property type="match status" value="1"/>
</dbReference>
<dbReference type="Gene3D" id="3.40.50.410">
    <property type="entry name" value="von Willebrand factor, type A domain"/>
    <property type="match status" value="1"/>
</dbReference>
<dbReference type="InterPro" id="IPR006896">
    <property type="entry name" value="Sec23/24_trunk_dom"/>
</dbReference>
<dbReference type="OMA" id="RSRIWAC"/>
<evidence type="ECO:0000256" key="8">
    <source>
        <dbReference type="ARBA" id="ARBA00022892"/>
    </source>
</evidence>
<dbReference type="GO" id="GO:0070971">
    <property type="term" value="C:endoplasmic reticulum exit site"/>
    <property type="evidence" value="ECO:0000318"/>
    <property type="project" value="GO_Central"/>
</dbReference>
<dbReference type="GO" id="GO:0030127">
    <property type="term" value="C:COPII vesicle coat"/>
    <property type="evidence" value="ECO:0000318"/>
    <property type="project" value="GO_Central"/>
</dbReference>
<dbReference type="FunFam" id="3.40.20.10:FF:000041">
    <property type="entry name" value="Protein transport protein SEC23"/>
    <property type="match status" value="1"/>
</dbReference>
<dbReference type="STRING" id="3708.A0A078GAD1"/>
<keyword evidence="8 14" id="KW-0931">ER-Golgi transport</keyword>
<dbReference type="Proteomes" id="UP001295469">
    <property type="component" value="Chromosome A06"/>
</dbReference>
<dbReference type="SUPFAM" id="SSF81811">
    <property type="entry name" value="Helical domain of Sec23/24"/>
    <property type="match status" value="1"/>
</dbReference>
<dbReference type="GO" id="GO:0006886">
    <property type="term" value="P:intracellular protein transport"/>
    <property type="evidence" value="ECO:0007669"/>
    <property type="project" value="InterPro"/>
</dbReference>
<evidence type="ECO:0000256" key="1">
    <source>
        <dbReference type="ARBA" id="ARBA00004255"/>
    </source>
</evidence>
<dbReference type="InterPro" id="IPR036174">
    <property type="entry name" value="Znf_Sec23_Sec24_sf"/>
</dbReference>
<evidence type="ECO:0000256" key="4">
    <source>
        <dbReference type="ARBA" id="ARBA00022448"/>
    </source>
</evidence>
<dbReference type="SUPFAM" id="SSF82919">
    <property type="entry name" value="Zn-finger domain of Sec23/24"/>
    <property type="match status" value="1"/>
</dbReference>
<dbReference type="InterPro" id="IPR007123">
    <property type="entry name" value="Gelsolin-like_dom"/>
</dbReference>
<evidence type="ECO:0000256" key="2">
    <source>
        <dbReference type="ARBA" id="ARBA00009210"/>
    </source>
</evidence>
<dbReference type="InterPro" id="IPR037364">
    <property type="entry name" value="Sec23"/>
</dbReference>
<keyword evidence="10" id="KW-0333">Golgi apparatus</keyword>
<dbReference type="OrthoDB" id="10256289at2759"/>
<evidence type="ECO:0000256" key="6">
    <source>
        <dbReference type="ARBA" id="ARBA00022824"/>
    </source>
</evidence>
<keyword evidence="6 14" id="KW-0256">Endoplasmic reticulum</keyword>
<keyword evidence="14" id="KW-0963">Cytoplasm</keyword>
<dbReference type="FunFam" id="3.40.50.410:FF:000043">
    <property type="entry name" value="Protein transport protein SEC23"/>
    <property type="match status" value="1"/>
</dbReference>
<dbReference type="GO" id="GO:0005789">
    <property type="term" value="C:endoplasmic reticulum membrane"/>
    <property type="evidence" value="ECO:0007669"/>
    <property type="project" value="UniProtKB-SubCell"/>
</dbReference>
<evidence type="ECO:0000313" key="22">
    <source>
        <dbReference type="Proteomes" id="UP000028999"/>
    </source>
</evidence>
<evidence type="ECO:0000256" key="12">
    <source>
        <dbReference type="ARBA" id="ARBA00023329"/>
    </source>
</evidence>
<dbReference type="GO" id="GO:0005096">
    <property type="term" value="F:GTPase activator activity"/>
    <property type="evidence" value="ECO:0000318"/>
    <property type="project" value="GO_Central"/>
</dbReference>
<evidence type="ECO:0000313" key="21">
    <source>
        <dbReference type="EMBL" id="CDY22339.1"/>
    </source>
</evidence>
<dbReference type="FunFam" id="2.30.30.380:FF:000001">
    <property type="entry name" value="Protein transport protein SEC23"/>
    <property type="match status" value="1"/>
</dbReference>
<keyword evidence="11 14" id="KW-0472">Membrane</keyword>
<keyword evidence="7 14" id="KW-0862">Zinc</keyword>
<reference evidence="21 22" key="1">
    <citation type="journal article" date="2014" name="Science">
        <title>Plant genetics. Early allopolyploid evolution in the post-Neolithic Brassica napus oilseed genome.</title>
        <authorList>
            <person name="Chalhoub B."/>
            <person name="Denoeud F."/>
            <person name="Liu S."/>
            <person name="Parkin I.A."/>
            <person name="Tang H."/>
            <person name="Wang X."/>
            <person name="Chiquet J."/>
            <person name="Belcram H."/>
            <person name="Tong C."/>
            <person name="Samans B."/>
            <person name="Correa M."/>
            <person name="Da Silva C."/>
            <person name="Just J."/>
            <person name="Falentin C."/>
            <person name="Koh C.S."/>
            <person name="Le Clainche I."/>
            <person name="Bernard M."/>
            <person name="Bento P."/>
            <person name="Noel B."/>
            <person name="Labadie K."/>
            <person name="Alberti A."/>
            <person name="Charles M."/>
            <person name="Arnaud D."/>
            <person name="Guo H."/>
            <person name="Daviaud C."/>
            <person name="Alamery S."/>
            <person name="Jabbari K."/>
            <person name="Zhao M."/>
            <person name="Edger P.P."/>
            <person name="Chelaifa H."/>
            <person name="Tack D."/>
            <person name="Lassalle G."/>
            <person name="Mestiri I."/>
            <person name="Schnel N."/>
            <person name="Le Paslier M.C."/>
            <person name="Fan G."/>
            <person name="Renault V."/>
            <person name="Bayer P.E."/>
            <person name="Golicz A.A."/>
            <person name="Manoli S."/>
            <person name="Lee T.H."/>
            <person name="Thi V.H."/>
            <person name="Chalabi S."/>
            <person name="Hu Q."/>
            <person name="Fan C."/>
            <person name="Tollenaere R."/>
            <person name="Lu Y."/>
            <person name="Battail C."/>
            <person name="Shen J."/>
            <person name="Sidebottom C.H."/>
            <person name="Wang X."/>
            <person name="Canaguier A."/>
            <person name="Chauveau A."/>
            <person name="Berard A."/>
            <person name="Deniot G."/>
            <person name="Guan M."/>
            <person name="Liu Z."/>
            <person name="Sun F."/>
            <person name="Lim Y.P."/>
            <person name="Lyons E."/>
            <person name="Town C.D."/>
            <person name="Bancroft I."/>
            <person name="Wang X."/>
            <person name="Meng J."/>
            <person name="Ma J."/>
            <person name="Pires J.C."/>
            <person name="King G.J."/>
            <person name="Brunel D."/>
            <person name="Delourme R."/>
            <person name="Renard M."/>
            <person name="Aury J.M."/>
            <person name="Adams K.L."/>
            <person name="Batley J."/>
            <person name="Snowdon R.J."/>
            <person name="Tost J."/>
            <person name="Edwards D."/>
            <person name="Zhou Y."/>
            <person name="Hua W."/>
            <person name="Sharpe A.G."/>
            <person name="Paterson A.H."/>
            <person name="Guan C."/>
            <person name="Wincker P."/>
        </authorList>
    </citation>
    <scope>NUCLEOTIDE SEQUENCE [LARGE SCALE GENOMIC DNA]</scope>
    <source>
        <strain evidence="22">cv. Darmor-bzh</strain>
    </source>
</reference>
<dbReference type="SMR" id="A0A078GAD1"/>
<dbReference type="GO" id="GO:0008270">
    <property type="term" value="F:zinc ion binding"/>
    <property type="evidence" value="ECO:0007669"/>
    <property type="project" value="InterPro"/>
</dbReference>
<keyword evidence="22" id="KW-1185">Reference proteome</keyword>
<organism evidence="21 22">
    <name type="scientific">Brassica napus</name>
    <name type="common">Rape</name>
    <dbReference type="NCBI Taxonomy" id="3708"/>
    <lineage>
        <taxon>Eukaryota</taxon>
        <taxon>Viridiplantae</taxon>
        <taxon>Streptophyta</taxon>
        <taxon>Embryophyta</taxon>
        <taxon>Tracheophyta</taxon>
        <taxon>Spermatophyta</taxon>
        <taxon>Magnoliopsida</taxon>
        <taxon>eudicotyledons</taxon>
        <taxon>Gunneridae</taxon>
        <taxon>Pentapetalae</taxon>
        <taxon>rosids</taxon>
        <taxon>malvids</taxon>
        <taxon>Brassicales</taxon>
        <taxon>Brassicaceae</taxon>
        <taxon>Brassiceae</taxon>
        <taxon>Brassica</taxon>
    </lineage>
</organism>
<dbReference type="AlphaFoldDB" id="A0A078GAD1"/>
<evidence type="ECO:0000256" key="7">
    <source>
        <dbReference type="ARBA" id="ARBA00022833"/>
    </source>
</evidence>
<reference evidence="20" key="3">
    <citation type="submission" date="2021-01" db="EMBL/GenBank/DDBJ databases">
        <authorList>
            <consortium name="Genoscope - CEA"/>
            <person name="William W."/>
        </authorList>
    </citation>
    <scope>NUCLEOTIDE SEQUENCE</scope>
</reference>
<keyword evidence="12 14" id="KW-0968">Cytoplasmic vesicle</keyword>
<dbReference type="SUPFAM" id="SSF82754">
    <property type="entry name" value="C-terminal, gelsolin-like domain of Sec23/24"/>
    <property type="match status" value="1"/>
</dbReference>
<dbReference type="Pfam" id="PF04815">
    <property type="entry name" value="Sec23_helical"/>
    <property type="match status" value="1"/>
</dbReference>
<evidence type="ECO:0000256" key="9">
    <source>
        <dbReference type="ARBA" id="ARBA00022927"/>
    </source>
</evidence>
<dbReference type="InterPro" id="IPR036465">
    <property type="entry name" value="vWFA_dom_sf"/>
</dbReference>
<feature type="domain" description="Gelsolin-like" evidence="15">
    <location>
        <begin position="612"/>
        <end position="698"/>
    </location>
</feature>
<dbReference type="InterPro" id="IPR012990">
    <property type="entry name" value="Beta-sandwich_Sec23_24"/>
</dbReference>
<dbReference type="GO" id="GO:0000139">
    <property type="term" value="C:Golgi membrane"/>
    <property type="evidence" value="ECO:0007669"/>
    <property type="project" value="UniProtKB-SubCell"/>
</dbReference>
<evidence type="ECO:0000259" key="16">
    <source>
        <dbReference type="Pfam" id="PF04810"/>
    </source>
</evidence>
<dbReference type="Gene3D" id="1.20.120.730">
    <property type="entry name" value="Sec23/Sec24 helical domain"/>
    <property type="match status" value="1"/>
</dbReference>
<dbReference type="PaxDb" id="3708-A0A078GAD1"/>
<keyword evidence="5 14" id="KW-0479">Metal-binding</keyword>
<feature type="domain" description="Sec23/Sec24 trunk" evidence="17">
    <location>
        <begin position="127"/>
        <end position="369"/>
    </location>
</feature>
<dbReference type="Pfam" id="PF00626">
    <property type="entry name" value="Gelsolin"/>
    <property type="match status" value="1"/>
</dbReference>
<dbReference type="Pfam" id="PF04810">
    <property type="entry name" value="zf-Sec23_Sec24"/>
    <property type="match status" value="1"/>
</dbReference>
<dbReference type="GO" id="GO:0090110">
    <property type="term" value="P:COPII-coated vesicle cargo loading"/>
    <property type="evidence" value="ECO:0000318"/>
    <property type="project" value="GO_Central"/>
</dbReference>
<dbReference type="InterPro" id="IPR029006">
    <property type="entry name" value="ADF-H/Gelsolin-like_dom_sf"/>
</dbReference>
<dbReference type="Proteomes" id="UP000028999">
    <property type="component" value="Unassembled WGS sequence"/>
</dbReference>
<dbReference type="PANTHER" id="PTHR11141:SF22">
    <property type="entry name" value="PROTEIN TRANSPORT PROTEIN SEC23 G"/>
    <property type="match status" value="1"/>
</dbReference>
<evidence type="ECO:0000313" key="20">
    <source>
        <dbReference type="EMBL" id="CAF2091621.1"/>
    </source>
</evidence>
<reference evidence="21" key="2">
    <citation type="submission" date="2014-06" db="EMBL/GenBank/DDBJ databases">
        <authorList>
            <person name="Genoscope - CEA"/>
        </authorList>
    </citation>
    <scope>NUCLEOTIDE SEQUENCE</scope>
</reference>
<dbReference type="InterPro" id="IPR006900">
    <property type="entry name" value="Sec23/24_helical_dom"/>
</dbReference>
<dbReference type="InterPro" id="IPR037550">
    <property type="entry name" value="Sec23_C"/>
</dbReference>
<evidence type="ECO:0000256" key="13">
    <source>
        <dbReference type="ARBA" id="ARBA00025471"/>
    </source>
</evidence>
<evidence type="ECO:0000259" key="17">
    <source>
        <dbReference type="Pfam" id="PF04811"/>
    </source>
</evidence>
<comment type="function">
    <text evidence="13 14">Component of the coat protein complex II (COPII) which promotes the formation of transport vesicles from the endoplasmic reticulum (ER). The coat has two main functions, the physical deformation of the endoplasmic reticulum membrane into vesicles and the selection of cargo molecules.</text>
</comment>
<dbReference type="InterPro" id="IPR006895">
    <property type="entry name" value="Znf_Sec23_Sec24"/>
</dbReference>
<dbReference type="Gramene" id="CDY22339">
    <property type="protein sequence ID" value="CDY22339"/>
    <property type="gene ID" value="GSBRNA2T00018815001"/>
</dbReference>
<dbReference type="CDD" id="cd11287">
    <property type="entry name" value="Sec23_C"/>
    <property type="match status" value="1"/>
</dbReference>
<dbReference type="EMBL" id="LK032130">
    <property type="protein sequence ID" value="CDY22339.1"/>
    <property type="molecule type" value="Genomic_DNA"/>
</dbReference>
<gene>
    <name evidence="21" type="primary">BnaA06g36610D</name>
    <name evidence="20" type="ORF">DARMORV10_A06P47760.1</name>
    <name evidence="21" type="ORF">GSBRNA2T00018815001</name>
</gene>
<dbReference type="Gene3D" id="2.60.40.1670">
    <property type="entry name" value="beta-sandwich domain of Sec23/24"/>
    <property type="match status" value="1"/>
</dbReference>
<evidence type="ECO:0000259" key="19">
    <source>
        <dbReference type="Pfam" id="PF08033"/>
    </source>
</evidence>
<feature type="domain" description="Sec23/Sec24 beta-sandwich" evidence="19">
    <location>
        <begin position="384"/>
        <end position="486"/>
    </location>
</feature>
<sequence length="740" mass="83310">MDFLELEAIEGLRWTWNSWPTTKPDCESLVVPLSIMYTPLMRFSELPTIPYDPLICSRCAAVLNPYARVDYRSRIWACPFCFHKNPFPRSYAGITETNLPAELFPTYSAVEYSPPTDGVAPWSSPGPAFVFVVDASMAEEELRAMRSEVLLVVEQLPESSLVGLVTFDSMVRVYDLGFSDCSRVVVFHGDRELPPQQIQHYLGLGKMSKQSFLLPLEECEFNLTSAFEEIAPLVDVKPGHRPHRSTGTAISTALGLLEGCCVTTGARIMVFTSGPATRGPGIVVSSDLNHSIRTHRDIITGQVPYYDRSCKFYKRIAKRLCDSSAALDLFACSLDQVGAAELRYAVEMSGGFLLLGETFESDQFKNCLRHIFSRDGDGNLNMCFDVTLEVVTTKDIKICGALGPVVSLTRKNDIVSDTEIGESGTYTWKTSTATNKTCVSFFFQVSNEQNRKPKPGSAFFIQFITRYRYGNGGVKKRVTTVARRWVAGKSPEISSGFDQETAVSVMARLAINRAEECYARDVIRWLDDGLIRFASRFGDYIQEDPSSFRLTPNFSLYPQFMFYLRRSQFLDVFNNSPDETGFFRLMLNREGVVNSIIMIQPTLLRYSFDGPPVPVLLDIRSVTPDAILLFDSYFYVVIHHGLKIAQWRKQEYHKDSNHETFRNLLEAPEMDVVQLVSDRIPMPRIVRCDQHGSQARFLLAKLNPSVTQKTDHTGGSDVVLTDDLCLEDFLADLQSLAVRK</sequence>
<protein>
    <recommendedName>
        <fullName evidence="3 14">Protein transport protein SEC23</fullName>
    </recommendedName>
</protein>
<evidence type="ECO:0000256" key="11">
    <source>
        <dbReference type="ARBA" id="ARBA00023136"/>
    </source>
</evidence>
<feature type="domain" description="Sec23/Sec24 helical" evidence="18">
    <location>
        <begin position="498"/>
        <end position="596"/>
    </location>
</feature>
<dbReference type="Gene3D" id="3.40.20.10">
    <property type="entry name" value="Severin"/>
    <property type="match status" value="1"/>
</dbReference>
<dbReference type="InterPro" id="IPR036180">
    <property type="entry name" value="Gelsolin-like_dom_sf"/>
</dbReference>
<proteinExistence type="inferred from homology"/>
<comment type="similarity">
    <text evidence="2 14">Belongs to the SEC23/SEC24 family. SEC23 subfamily.</text>
</comment>
<comment type="subcellular location">
    <subcellularLocation>
        <location evidence="14">Cytoplasmic vesicle</location>
        <location evidence="14">COPII-coated vesicle membrane</location>
        <topology evidence="14">Peripheral membrane protein</topology>
        <orientation evidence="14">Cytoplasmic side</orientation>
    </subcellularLocation>
    <subcellularLocation>
        <location evidence="14">Endoplasmic reticulum membrane</location>
        <topology evidence="14">Peripheral membrane protein</topology>
        <orientation evidence="14">Cytoplasmic side</orientation>
    </subcellularLocation>
    <subcellularLocation>
        <location evidence="1">Golgi apparatus membrane</location>
        <topology evidence="1">Peripheral membrane protein</topology>
        <orientation evidence="1">Cytoplasmic side</orientation>
    </subcellularLocation>
</comment>
<dbReference type="Pfam" id="PF04811">
    <property type="entry name" value="Sec23_trunk"/>
    <property type="match status" value="1"/>
</dbReference>
<dbReference type="InterPro" id="IPR036175">
    <property type="entry name" value="Sec23/24_helical_dom_sf"/>
</dbReference>
<keyword evidence="4 14" id="KW-0813">Transport</keyword>
<keyword evidence="9 14" id="KW-0653">Protein transport</keyword>
<evidence type="ECO:0000256" key="14">
    <source>
        <dbReference type="RuleBase" id="RU365030"/>
    </source>
</evidence>
<dbReference type="FunFam" id="2.60.40.1670:FF:000010">
    <property type="entry name" value="Protein transport protein SEC23"/>
    <property type="match status" value="1"/>
</dbReference>
<evidence type="ECO:0000256" key="5">
    <source>
        <dbReference type="ARBA" id="ARBA00022723"/>
    </source>
</evidence>
<evidence type="ECO:0000256" key="10">
    <source>
        <dbReference type="ARBA" id="ARBA00023034"/>
    </source>
</evidence>
<dbReference type="Gene3D" id="2.30.30.380">
    <property type="entry name" value="Zn-finger domain of Sec23/24"/>
    <property type="match status" value="1"/>
</dbReference>
<feature type="domain" description="Zinc finger Sec23/Sec24-type" evidence="16">
    <location>
        <begin position="53"/>
        <end position="91"/>
    </location>
</feature>